<feature type="region of interest" description="Disordered" evidence="6">
    <location>
        <begin position="656"/>
        <end position="692"/>
    </location>
</feature>
<evidence type="ECO:0000259" key="7">
    <source>
        <dbReference type="PROSITE" id="PS50157"/>
    </source>
</evidence>
<dbReference type="SUPFAM" id="SSF57667">
    <property type="entry name" value="beta-beta-alpha zinc fingers"/>
    <property type="match status" value="3"/>
</dbReference>
<feature type="domain" description="C2H2-type" evidence="7">
    <location>
        <begin position="1296"/>
        <end position="1324"/>
    </location>
</feature>
<evidence type="ECO:0000256" key="6">
    <source>
        <dbReference type="SAM" id="MobiDB-lite"/>
    </source>
</evidence>
<evidence type="ECO:0000256" key="4">
    <source>
        <dbReference type="ARBA" id="ARBA00022833"/>
    </source>
</evidence>
<keyword evidence="2" id="KW-0677">Repeat</keyword>
<dbReference type="PROSITE" id="PS50157">
    <property type="entry name" value="ZINC_FINGER_C2H2_2"/>
    <property type="match status" value="9"/>
</dbReference>
<keyword evidence="1" id="KW-0479">Metal-binding</keyword>
<dbReference type="GeneID" id="108625682"/>
<evidence type="ECO:0000256" key="2">
    <source>
        <dbReference type="ARBA" id="ARBA00022737"/>
    </source>
</evidence>
<dbReference type="Pfam" id="PF00096">
    <property type="entry name" value="zf-C2H2"/>
    <property type="match status" value="1"/>
</dbReference>
<keyword evidence="3 5" id="KW-0863">Zinc-finger</keyword>
<feature type="domain" description="C2H2-type" evidence="7">
    <location>
        <begin position="868"/>
        <end position="896"/>
    </location>
</feature>
<proteinExistence type="predicted"/>
<dbReference type="SMART" id="SM00355">
    <property type="entry name" value="ZnF_C2H2"/>
    <property type="match status" value="22"/>
</dbReference>
<evidence type="ECO:0000256" key="5">
    <source>
        <dbReference type="PROSITE-ProRule" id="PRU00042"/>
    </source>
</evidence>
<keyword evidence="4" id="KW-0862">Zinc</keyword>
<feature type="domain" description="C2H2-type" evidence="7">
    <location>
        <begin position="488"/>
        <end position="512"/>
    </location>
</feature>
<evidence type="ECO:0000313" key="8">
    <source>
        <dbReference type="Proteomes" id="UP000694925"/>
    </source>
</evidence>
<feature type="domain" description="C2H2-type" evidence="7">
    <location>
        <begin position="1069"/>
        <end position="1096"/>
    </location>
</feature>
<evidence type="ECO:0000256" key="3">
    <source>
        <dbReference type="ARBA" id="ARBA00022771"/>
    </source>
</evidence>
<feature type="compositionally biased region" description="Polar residues" evidence="6">
    <location>
        <begin position="658"/>
        <end position="680"/>
    </location>
</feature>
<dbReference type="PANTHER" id="PTHR24379">
    <property type="entry name" value="KRAB AND ZINC FINGER DOMAIN-CONTAINING"/>
    <property type="match status" value="1"/>
</dbReference>
<accession>A0AAJ7WB81</accession>
<feature type="region of interest" description="Disordered" evidence="6">
    <location>
        <begin position="626"/>
        <end position="645"/>
    </location>
</feature>
<dbReference type="GO" id="GO:0000981">
    <property type="term" value="F:DNA-binding transcription factor activity, RNA polymerase II-specific"/>
    <property type="evidence" value="ECO:0007669"/>
    <property type="project" value="TreeGrafter"/>
</dbReference>
<feature type="domain" description="C2H2-type" evidence="7">
    <location>
        <begin position="955"/>
        <end position="983"/>
    </location>
</feature>
<organism evidence="8 9">
    <name type="scientific">Ceratina calcarata</name>
    <dbReference type="NCBI Taxonomy" id="156304"/>
    <lineage>
        <taxon>Eukaryota</taxon>
        <taxon>Metazoa</taxon>
        <taxon>Ecdysozoa</taxon>
        <taxon>Arthropoda</taxon>
        <taxon>Hexapoda</taxon>
        <taxon>Insecta</taxon>
        <taxon>Pterygota</taxon>
        <taxon>Neoptera</taxon>
        <taxon>Endopterygota</taxon>
        <taxon>Hymenoptera</taxon>
        <taxon>Apocrita</taxon>
        <taxon>Aculeata</taxon>
        <taxon>Apoidea</taxon>
        <taxon>Anthophila</taxon>
        <taxon>Apidae</taxon>
        <taxon>Ceratina</taxon>
        <taxon>Zadontomerus</taxon>
    </lineage>
</organism>
<dbReference type="Proteomes" id="UP000694925">
    <property type="component" value="Unplaced"/>
</dbReference>
<feature type="domain" description="C2H2-type" evidence="7">
    <location>
        <begin position="543"/>
        <end position="570"/>
    </location>
</feature>
<name>A0AAJ7WB81_9HYME</name>
<gene>
    <name evidence="9" type="primary">LOC108625682</name>
</gene>
<dbReference type="InterPro" id="IPR036236">
    <property type="entry name" value="Znf_C2H2_sf"/>
</dbReference>
<feature type="domain" description="C2H2-type" evidence="7">
    <location>
        <begin position="586"/>
        <end position="613"/>
    </location>
</feature>
<evidence type="ECO:0000313" key="9">
    <source>
        <dbReference type="RefSeq" id="XP_026669996.1"/>
    </source>
</evidence>
<dbReference type="PROSITE" id="PS00028">
    <property type="entry name" value="ZINC_FINGER_C2H2_1"/>
    <property type="match status" value="12"/>
</dbReference>
<dbReference type="GO" id="GO:0000977">
    <property type="term" value="F:RNA polymerase II transcription regulatory region sequence-specific DNA binding"/>
    <property type="evidence" value="ECO:0007669"/>
    <property type="project" value="TreeGrafter"/>
</dbReference>
<sequence>MARALVYERSVQAVFASIKLERGPDPFRNEITETEEYIESENCNINESTSSISSETSKIMSSGTIDDYKVRQRTKSNRKVVEQNSFLCTICLIHFKSEYALQIHKTVWTSKYICNCCNARFCTTKGLKSHLERSCCVKLHFAIYSCNHCNVQSRSKTSLQSHLFHVHGDIHSMNIVCKGQLEPSDNSISEQLSILSERPKSLVTSNSELSKLLTAPCTPTKRLIKSSSFSKSSPKTFLKSLDSPPKTSLKILSVPSEMSPKLNALHGSPPKMCNNTVTPKKMKQSSMDNFVIVSKVEKTVVPSVAQSSVGDIEKNSTTNVDLKNETCGTPQTVSQDTRLLRSDPSCGVNPTVMIPLTKKEAQTEFTDPIDSASSTDTHKVSYNLRPSRFSSYSTLFMFESMLFEDIYGYTTQESCRTLRKNGSRKRKASEPRISEIQCKECVVRLERIDLEGNNIKLNKSCALQVDSRELVTSSVFSNVPLAKCSGTYKCYCCKKVFSTKNKLSKHMETFHTIYISSICSARYMSMDRLVNHYLRQHIPFPRRECCVCFKNFDSLTTLRRHMVLHFKKKIRSINAEANCIAFKKRHKCKDCRKRFWLHSCLEQHEKVCRRENTILNKEHLDSVKIATSSASGRSENSETEEVQTFDAKSYSLALLENEGQSSETESSDISARSTIRSPTGATKRKGSGVASATGNQIDALNRTRKYPCFVCGEKFKTPQNLCEHEDLYFGLANENCYICNTAFPSKDLLQLHMLSSHSINGSAHYTCFCRFCNQGFHNMNKFWIHVHHIHPAHTTFAMKIRSRNSPMCNICKLVFESHSRLIDHKMYYYKEQTFECTVCRESFQGLYQLRHHIQLEHYLATQRDLCIHKCNVCKESFNYESHLHAHKLHAHSDATNVTVTQDHTYMVQTNRFVTTPEDITRVPVKTYGCNVCDLYFINEKDLRMHQMEYSNGGDFFCNKCNRRYYTLALLAKHYCLNHTESDQNVMKCDRCNEVLLTNMSKQCHEKHFHGRNIGLLTGNSMLNMNFFKELNSSELQKDDGNVCTTCATKFDDTVSLKNHLLEYADIGSYSCSHCQRKFTKLCFLEKHKMKHSTSDNSLITDYCPICNEGFTDSANVRIHVLHLHRYETFGLNQNSLPVPHLYEAAEKRTQNNIAPSSDSSDEKNEYKCPECKMEFNINQAMTYRSRFKNSGHLKCSVCGYIFSRFPSHKCNYCTVRFHSAAALYWHVINNHSDDVDASKEFQDSMTFYYLCKVCDIRYTTAKEFLAHDLRMHRKSRKQLWPSAVTTLLALQINMDVCCDKCGKMFQNKKCFKNHFKAFHATDKESERPPEKNVKKIKIGWQNYEPDSTDPSQVVSNVGKVRVKKFAKMLN</sequence>
<feature type="domain" description="C2H2-type" evidence="7">
    <location>
        <begin position="834"/>
        <end position="857"/>
    </location>
</feature>
<keyword evidence="8" id="KW-1185">Reference proteome</keyword>
<dbReference type="InterPro" id="IPR013087">
    <property type="entry name" value="Znf_C2H2_type"/>
</dbReference>
<dbReference type="PANTHER" id="PTHR24379:SF127">
    <property type="entry name" value="BLOODY FINGERS-RELATED"/>
    <property type="match status" value="1"/>
</dbReference>
<evidence type="ECO:0000256" key="1">
    <source>
        <dbReference type="ARBA" id="ARBA00022723"/>
    </source>
</evidence>
<protein>
    <submittedName>
        <fullName evidence="9">Zinc finger protein 91 isoform X1</fullName>
    </submittedName>
</protein>
<dbReference type="Gene3D" id="3.30.160.60">
    <property type="entry name" value="Classic Zinc Finger"/>
    <property type="match status" value="6"/>
</dbReference>
<feature type="domain" description="C2H2-type" evidence="7">
    <location>
        <begin position="706"/>
        <end position="733"/>
    </location>
</feature>
<dbReference type="GO" id="GO:0005634">
    <property type="term" value="C:nucleus"/>
    <property type="evidence" value="ECO:0007669"/>
    <property type="project" value="TreeGrafter"/>
</dbReference>
<dbReference type="GO" id="GO:0008270">
    <property type="term" value="F:zinc ion binding"/>
    <property type="evidence" value="ECO:0007669"/>
    <property type="project" value="UniProtKB-KW"/>
</dbReference>
<dbReference type="RefSeq" id="XP_026669996.1">
    <property type="nucleotide sequence ID" value="XM_026814195.1"/>
</dbReference>
<reference evidence="9" key="1">
    <citation type="submission" date="2025-08" db="UniProtKB">
        <authorList>
            <consortium name="RefSeq"/>
        </authorList>
    </citation>
    <scope>IDENTIFICATION</scope>
    <source>
        <tissue evidence="9">Whole body</tissue>
    </source>
</reference>